<accession>A0A8J8G7P7</accession>
<comment type="caution">
    <text evidence="13">The sequence shown here is derived from an EMBL/GenBank/DDBJ whole genome shotgun (WGS) entry which is preliminary data.</text>
</comment>
<keyword evidence="4 8" id="KW-0812">Transmembrane</keyword>
<evidence type="ECO:0000256" key="4">
    <source>
        <dbReference type="ARBA" id="ARBA00022692"/>
    </source>
</evidence>
<dbReference type="PROSITE" id="PS52016">
    <property type="entry name" value="TONB_DEPENDENT_REC_3"/>
    <property type="match status" value="1"/>
</dbReference>
<keyword evidence="10" id="KW-0732">Signal</keyword>
<dbReference type="Gene3D" id="2.40.170.20">
    <property type="entry name" value="TonB-dependent receptor, beta-barrel domain"/>
    <property type="match status" value="1"/>
</dbReference>
<dbReference type="GO" id="GO:0009279">
    <property type="term" value="C:cell outer membrane"/>
    <property type="evidence" value="ECO:0007669"/>
    <property type="project" value="UniProtKB-SubCell"/>
</dbReference>
<keyword evidence="14" id="KW-1185">Reference proteome</keyword>
<comment type="subcellular location">
    <subcellularLocation>
        <location evidence="1 8">Cell outer membrane</location>
        <topology evidence="1 8">Multi-pass membrane protein</topology>
    </subcellularLocation>
</comment>
<dbReference type="InterPro" id="IPR023997">
    <property type="entry name" value="TonB-dep_OMP_SusC/RagA_CS"/>
</dbReference>
<evidence type="ECO:0000256" key="3">
    <source>
        <dbReference type="ARBA" id="ARBA00022452"/>
    </source>
</evidence>
<keyword evidence="3 8" id="KW-1134">Transmembrane beta strand</keyword>
<feature type="domain" description="TonB-dependent receptor-like beta-barrel" evidence="11">
    <location>
        <begin position="367"/>
        <end position="913"/>
    </location>
</feature>
<keyword evidence="5 9" id="KW-0798">TonB box</keyword>
<dbReference type="NCBIfam" id="TIGR04057">
    <property type="entry name" value="SusC_RagA_signa"/>
    <property type="match status" value="1"/>
</dbReference>
<dbReference type="InterPro" id="IPR037066">
    <property type="entry name" value="Plug_dom_sf"/>
</dbReference>
<evidence type="ECO:0000256" key="8">
    <source>
        <dbReference type="PROSITE-ProRule" id="PRU01360"/>
    </source>
</evidence>
<name>A0A8J8G7P7_9FLAO</name>
<keyword evidence="2 8" id="KW-0813">Transport</keyword>
<dbReference type="Gene3D" id="2.170.130.10">
    <property type="entry name" value="TonB-dependent receptor, plug domain"/>
    <property type="match status" value="1"/>
</dbReference>
<evidence type="ECO:0000256" key="1">
    <source>
        <dbReference type="ARBA" id="ARBA00004571"/>
    </source>
</evidence>
<dbReference type="SUPFAM" id="SSF56935">
    <property type="entry name" value="Porins"/>
    <property type="match status" value="1"/>
</dbReference>
<dbReference type="InterPro" id="IPR000531">
    <property type="entry name" value="Beta-barrel_TonB"/>
</dbReference>
<dbReference type="Proteomes" id="UP000610746">
    <property type="component" value="Unassembled WGS sequence"/>
</dbReference>
<dbReference type="Pfam" id="PF07715">
    <property type="entry name" value="Plug"/>
    <property type="match status" value="1"/>
</dbReference>
<dbReference type="EMBL" id="JABSNO010000011">
    <property type="protein sequence ID" value="NRS92693.1"/>
    <property type="molecule type" value="Genomic_DNA"/>
</dbReference>
<feature type="signal peptide" evidence="10">
    <location>
        <begin position="1"/>
        <end position="23"/>
    </location>
</feature>
<comment type="similarity">
    <text evidence="8 9">Belongs to the TonB-dependent receptor family.</text>
</comment>
<feature type="chain" id="PRO_5035328697" evidence="10">
    <location>
        <begin position="24"/>
        <end position="949"/>
    </location>
</feature>
<gene>
    <name evidence="13" type="ORF">HNQ03_001771</name>
</gene>
<evidence type="ECO:0000259" key="12">
    <source>
        <dbReference type="Pfam" id="PF07715"/>
    </source>
</evidence>
<keyword evidence="6 8" id="KW-0472">Membrane</keyword>
<sequence length="949" mass="104881">MNVNLKVLSVAALFFLGAQSMQAQDTIPKKPIKTQVIDEVVVVGYKSVAKPKAVTSVAQISSETISNRPNANVLNIAQGQLAGVNIQTGTGQPGSTPSINIRGKGSLLGNNEPLYVIDGFPGTSESFRNINPNDVATFDVLKDASAIAEYGNRGSNGVVVITTKRGKFNQDLAFTYSTQYGVSTLQKNRYDLADSKQLLTLEKRLGKGRGFTLTDQQIADTTVNTDWLDYFFQPSTLQSHDISVSAGSENLNNYTSISYLDQAGLLATTDLKRFTLRNNLSGRSNDKRFKYSVGTALSLTRNRQASSLNTGGVNQNIALGALKSAPYISPNEYQNSLQLFNKYVANQTLLFTPLFLIDKTKTYLSSTDESRIDITTSASYELTDDLTASVRVNMTNRNLNDNVYQTPGAFNSLLFAGAGQEFLGFETFGQQRIFTFNNLVSLNYNKRFGKSTVDGTAYFEYNNNMAQATSQTQNGLNARTWVPGTGTGYIVSTNDLYLPRVSASQSRLNQGSAFVSGQYDYDNKYVIVANARFDTTSRFSRDNQDGIFWSVGAAWNLEREDFMKDVAFVNQFKLRGSYGLAGNDRPFGSLFGGINPQPFLNTYSIGSTPVYGTGNGLGINIGAPDTQWETTKSANLGFDFEMFNRRLRGQFDAYQRITTDAFFPIPQSPQLGQLTLTTNSQIDLTNKGLELNLAYDVLKSKTDRGVNFTLRGNVALNREEVNDLYADPYVTGDVVQTISRNGEMYQAPFAYHYLGVNANNGNLLFETANGGVTENPVDADRKQLEYGFRTPKYVGGFGFDLDYRNFFIGTTFNYVAGIYRFDYDLSGYYSPDDVGTFNVSSDLLNAWSPTNTNSNVPSNTASNRGVEAQSDRFLVEASYLRVRNLQIGYSIPKAVLAGTFVKSLTLRLQGENLYTWSRWRGFDAESTRTGDQYGYPTPRIYTFGIDVNF</sequence>
<keyword evidence="7 8" id="KW-0998">Cell outer membrane</keyword>
<evidence type="ECO:0000313" key="14">
    <source>
        <dbReference type="Proteomes" id="UP000610746"/>
    </source>
</evidence>
<evidence type="ECO:0000256" key="5">
    <source>
        <dbReference type="ARBA" id="ARBA00023077"/>
    </source>
</evidence>
<dbReference type="RefSeq" id="WP_173779284.1">
    <property type="nucleotide sequence ID" value="NZ_JABSNO010000011.1"/>
</dbReference>
<evidence type="ECO:0000313" key="13">
    <source>
        <dbReference type="EMBL" id="NRS92693.1"/>
    </source>
</evidence>
<protein>
    <submittedName>
        <fullName evidence="13">TonB-linked SusC/RagA family outer membrane protein</fullName>
    </submittedName>
</protein>
<dbReference type="InterPro" id="IPR012910">
    <property type="entry name" value="Plug_dom"/>
</dbReference>
<proteinExistence type="inferred from homology"/>
<evidence type="ECO:0000256" key="9">
    <source>
        <dbReference type="RuleBase" id="RU003357"/>
    </source>
</evidence>
<organism evidence="13 14">
    <name type="scientific">Frigoriflavimonas asaccharolytica</name>
    <dbReference type="NCBI Taxonomy" id="2735899"/>
    <lineage>
        <taxon>Bacteria</taxon>
        <taxon>Pseudomonadati</taxon>
        <taxon>Bacteroidota</taxon>
        <taxon>Flavobacteriia</taxon>
        <taxon>Flavobacteriales</taxon>
        <taxon>Weeksellaceae</taxon>
        <taxon>Frigoriflavimonas</taxon>
    </lineage>
</organism>
<evidence type="ECO:0000256" key="2">
    <source>
        <dbReference type="ARBA" id="ARBA00022448"/>
    </source>
</evidence>
<evidence type="ECO:0000256" key="10">
    <source>
        <dbReference type="SAM" id="SignalP"/>
    </source>
</evidence>
<evidence type="ECO:0000259" key="11">
    <source>
        <dbReference type="Pfam" id="PF00593"/>
    </source>
</evidence>
<feature type="domain" description="TonB-dependent receptor plug" evidence="12">
    <location>
        <begin position="53"/>
        <end position="158"/>
    </location>
</feature>
<dbReference type="InterPro" id="IPR039426">
    <property type="entry name" value="TonB-dep_rcpt-like"/>
</dbReference>
<dbReference type="InterPro" id="IPR023996">
    <property type="entry name" value="TonB-dep_OMP_SusC/RagA"/>
</dbReference>
<evidence type="ECO:0000256" key="6">
    <source>
        <dbReference type="ARBA" id="ARBA00023136"/>
    </source>
</evidence>
<dbReference type="NCBIfam" id="TIGR04056">
    <property type="entry name" value="OMP_RagA_SusC"/>
    <property type="match status" value="1"/>
</dbReference>
<dbReference type="Pfam" id="PF00593">
    <property type="entry name" value="TonB_dep_Rec_b-barrel"/>
    <property type="match status" value="1"/>
</dbReference>
<reference evidence="13" key="1">
    <citation type="submission" date="2020-05" db="EMBL/GenBank/DDBJ databases">
        <title>Genomic Encyclopedia of Type Strains, Phase IV (KMG-V): Genome sequencing to study the core and pangenomes of soil and plant-associated prokaryotes.</title>
        <authorList>
            <person name="Whitman W."/>
        </authorList>
    </citation>
    <scope>NUCLEOTIDE SEQUENCE</scope>
    <source>
        <strain evidence="13">16F</strain>
    </source>
</reference>
<evidence type="ECO:0000256" key="7">
    <source>
        <dbReference type="ARBA" id="ARBA00023237"/>
    </source>
</evidence>
<dbReference type="InterPro" id="IPR036942">
    <property type="entry name" value="Beta-barrel_TonB_sf"/>
</dbReference>
<dbReference type="AlphaFoldDB" id="A0A8J8G7P7"/>